<evidence type="ECO:0000313" key="3">
    <source>
        <dbReference type="Proteomes" id="UP000092952"/>
    </source>
</evidence>
<protein>
    <submittedName>
        <fullName evidence="2">Uncharacterized protein</fullName>
    </submittedName>
</protein>
<evidence type="ECO:0000256" key="1">
    <source>
        <dbReference type="SAM" id="MobiDB-lite"/>
    </source>
</evidence>
<proteinExistence type="predicted"/>
<feature type="region of interest" description="Disordered" evidence="1">
    <location>
        <begin position="47"/>
        <end position="66"/>
    </location>
</feature>
<dbReference type="AlphaFoldDB" id="A0A1B1YWF1"/>
<gene>
    <name evidence="2" type="ORF">PG2T_13955</name>
</gene>
<evidence type="ECO:0000313" key="2">
    <source>
        <dbReference type="EMBL" id="ANX05174.1"/>
    </source>
</evidence>
<keyword evidence="3" id="KW-1185">Reference proteome</keyword>
<dbReference type="Proteomes" id="UP000092952">
    <property type="component" value="Chromosome"/>
</dbReference>
<dbReference type="InParanoid" id="A0A1B1YWF1"/>
<dbReference type="KEGG" id="gbi:PG2T_13955"/>
<organism evidence="2 3">
    <name type="scientific">Immundisolibacter cernigliae</name>
    <dbReference type="NCBI Taxonomy" id="1810504"/>
    <lineage>
        <taxon>Bacteria</taxon>
        <taxon>Pseudomonadati</taxon>
        <taxon>Pseudomonadota</taxon>
        <taxon>Gammaproteobacteria</taxon>
        <taxon>Immundisolibacterales</taxon>
        <taxon>Immundisolibacteraceae</taxon>
        <taxon>Immundisolibacter</taxon>
    </lineage>
</organism>
<accession>A0A1B1YWF1</accession>
<reference evidence="3" key="1">
    <citation type="submission" date="2016-03" db="EMBL/GenBank/DDBJ databases">
        <title>Complete genome sequence of Solimmundus cernigliae, representing a novel lineage of polycyclic aromatic hydrocarbon degraders within the Gammaproteobacteria.</title>
        <authorList>
            <person name="Singleton D.R."/>
            <person name="Dickey A.N."/>
            <person name="Scholl E.H."/>
            <person name="Wright F.A."/>
            <person name="Aitken M.D."/>
        </authorList>
    </citation>
    <scope>NUCLEOTIDE SEQUENCE [LARGE SCALE GENOMIC DNA]</scope>
    <source>
        <strain evidence="3">TR3.2</strain>
    </source>
</reference>
<dbReference type="RefSeq" id="WP_068806803.1">
    <property type="nucleotide sequence ID" value="NZ_CP014671.1"/>
</dbReference>
<sequence length="66" mass="6448">MLAPLTARLAAPLATQAAAGTGSVPAGSDGAAHSRLCCRVAEMASAVASSRRGAGQKGDPLWEGLS</sequence>
<name>A0A1B1YWF1_9GAMM</name>
<dbReference type="EMBL" id="CP014671">
    <property type="protein sequence ID" value="ANX05174.1"/>
    <property type="molecule type" value="Genomic_DNA"/>
</dbReference>